<evidence type="ECO:0000313" key="2">
    <source>
        <dbReference type="EMBL" id="NSX55616.1"/>
    </source>
</evidence>
<dbReference type="Proteomes" id="UP000777935">
    <property type="component" value="Unassembled WGS sequence"/>
</dbReference>
<keyword evidence="1" id="KW-0812">Transmembrane</keyword>
<proteinExistence type="predicted"/>
<accession>A0ABX2IUD0</accession>
<dbReference type="RefSeq" id="WP_174138768.1">
    <property type="nucleotide sequence ID" value="NZ_JABUFE010000007.1"/>
</dbReference>
<keyword evidence="3" id="KW-1185">Reference proteome</keyword>
<organism evidence="2 3">
    <name type="scientific">Parasulfitobacter algicola</name>
    <dbReference type="NCBI Taxonomy" id="2614809"/>
    <lineage>
        <taxon>Bacteria</taxon>
        <taxon>Pseudomonadati</taxon>
        <taxon>Pseudomonadota</taxon>
        <taxon>Alphaproteobacteria</taxon>
        <taxon>Rhodobacterales</taxon>
        <taxon>Roseobacteraceae</taxon>
        <taxon>Parasulfitobacter</taxon>
    </lineage>
</organism>
<comment type="caution">
    <text evidence="2">The sequence shown here is derived from an EMBL/GenBank/DDBJ whole genome shotgun (WGS) entry which is preliminary data.</text>
</comment>
<gene>
    <name evidence="2" type="ORF">HRQ87_12455</name>
</gene>
<protein>
    <submittedName>
        <fullName evidence="2">Uncharacterized protein</fullName>
    </submittedName>
</protein>
<sequence length="118" mass="13464">MAAAWMSRWTKADLIYFDAQDVKLLVLLLVIALCLIGWIFWPRLFRNDPKMKTRQILTLSFAITGIVGFIKVMFASGYLTTAAAYAIENGYVICNPDRYQIFGELWMAKDQQDCASVL</sequence>
<reference evidence="2 3" key="1">
    <citation type="submission" date="2020-06" db="EMBL/GenBank/DDBJ databases">
        <title>Sulfitobacter algicola sp. nov., isolated from green algae.</title>
        <authorList>
            <person name="Wang C."/>
        </authorList>
    </citation>
    <scope>NUCLEOTIDE SEQUENCE [LARGE SCALE GENOMIC DNA]</scope>
    <source>
        <strain evidence="2 3">1151</strain>
    </source>
</reference>
<keyword evidence="1" id="KW-0472">Membrane</keyword>
<evidence type="ECO:0000313" key="3">
    <source>
        <dbReference type="Proteomes" id="UP000777935"/>
    </source>
</evidence>
<feature type="transmembrane region" description="Helical" evidence="1">
    <location>
        <begin position="24"/>
        <end position="44"/>
    </location>
</feature>
<feature type="transmembrane region" description="Helical" evidence="1">
    <location>
        <begin position="56"/>
        <end position="79"/>
    </location>
</feature>
<dbReference type="EMBL" id="JABUFE010000007">
    <property type="protein sequence ID" value="NSX55616.1"/>
    <property type="molecule type" value="Genomic_DNA"/>
</dbReference>
<evidence type="ECO:0000256" key="1">
    <source>
        <dbReference type="SAM" id="Phobius"/>
    </source>
</evidence>
<name>A0ABX2IUD0_9RHOB</name>
<keyword evidence="1" id="KW-1133">Transmembrane helix</keyword>